<accession>A0A1H0RIP2</accession>
<keyword evidence="6" id="KW-0106">Calcium</keyword>
<dbReference type="RefSeq" id="WP_157695503.1">
    <property type="nucleotide sequence ID" value="NZ_LT629710.1"/>
</dbReference>
<evidence type="ECO:0000256" key="5">
    <source>
        <dbReference type="ARBA" id="ARBA00022825"/>
    </source>
</evidence>
<comment type="cofactor">
    <cofactor evidence="1">
        <name>Ca(2+)</name>
        <dbReference type="ChEBI" id="CHEBI:29108"/>
    </cofactor>
</comment>
<dbReference type="PANTHER" id="PTHR14218">
    <property type="entry name" value="PROTEASE S8 TRIPEPTIDYL PEPTIDASE I CLN2"/>
    <property type="match status" value="1"/>
</dbReference>
<evidence type="ECO:0000256" key="4">
    <source>
        <dbReference type="ARBA" id="ARBA00022801"/>
    </source>
</evidence>
<keyword evidence="10" id="KW-1185">Reference proteome</keyword>
<dbReference type="STRING" id="1090615.SAMN04515671_3597"/>
<dbReference type="AlphaFoldDB" id="A0A1H0RIP2"/>
<dbReference type="InterPro" id="IPR015366">
    <property type="entry name" value="S53_propep"/>
</dbReference>
<keyword evidence="4" id="KW-0378">Hydrolase</keyword>
<dbReference type="PANTHER" id="PTHR14218:SF15">
    <property type="entry name" value="TRIPEPTIDYL-PEPTIDASE 1"/>
    <property type="match status" value="1"/>
</dbReference>
<dbReference type="PROSITE" id="PS51695">
    <property type="entry name" value="SEDOLISIN"/>
    <property type="match status" value="1"/>
</dbReference>
<dbReference type="GO" id="GO:0006508">
    <property type="term" value="P:proteolysis"/>
    <property type="evidence" value="ECO:0007669"/>
    <property type="project" value="UniProtKB-KW"/>
</dbReference>
<organism evidence="9 10">
    <name type="scientific">Nakamurella panacisegetis</name>
    <dbReference type="NCBI Taxonomy" id="1090615"/>
    <lineage>
        <taxon>Bacteria</taxon>
        <taxon>Bacillati</taxon>
        <taxon>Actinomycetota</taxon>
        <taxon>Actinomycetes</taxon>
        <taxon>Nakamurellales</taxon>
        <taxon>Nakamurellaceae</taxon>
        <taxon>Nakamurella</taxon>
    </lineage>
</organism>
<dbReference type="InterPro" id="IPR050819">
    <property type="entry name" value="Tripeptidyl-peptidase_I"/>
</dbReference>
<feature type="domain" description="Peptidase S53" evidence="8">
    <location>
        <begin position="134"/>
        <end position="496"/>
    </location>
</feature>
<evidence type="ECO:0000256" key="2">
    <source>
        <dbReference type="ARBA" id="ARBA00022670"/>
    </source>
</evidence>
<proteinExistence type="predicted"/>
<sequence>MGGPLAALLLSSTDLGPAVDANVGAVVSLHRRDRPQVLSAWAGQHGVSVDWHPGDDWASIHGSAAALAQAFRVPVHDYRAHDGQRFYATGESIPVPAEVAGEVSAVGRIMNYRVGAATAGAAGAPAASGSSDGLLSAAQLRTAYDVGPLAAAGYTGQGTTVVFFELDGFSQADLDAFSTANGLPDFTPVLVGGMPGPPAKGGETPMDLEAVHAVAPGARLVVVNLLSFGDGSLAAVMSSAFRSADQQFPGAIWSLSLSDCEGLYTTADLEPLEEELVHAQAHGTSAFASTGDTGSLECRFANNNIAGPPTPPDVGVGMPASLPAMTAVGGTRLTVDVSGRWLGEQAWDYSALSQGSSGGVSGLFPRPSWQQTDGVAAARDQTHRLLPDVSALADPATGLRNVIAGRVSPGGGTSLATPLWAAFTVLMDQYLLAQGGQVLGALNPLLYRVTNGAALPAFHDILLGGNAVDLAGTGYDLVTGIGSPDVWNLSQDLLTVERGGS</sequence>
<keyword evidence="2" id="KW-0645">Protease</keyword>
<reference evidence="9 10" key="1">
    <citation type="submission" date="2016-10" db="EMBL/GenBank/DDBJ databases">
        <authorList>
            <person name="de Groot N.N."/>
        </authorList>
    </citation>
    <scope>NUCLEOTIDE SEQUENCE [LARGE SCALE GENOMIC DNA]</scope>
    <source>
        <strain evidence="10">P4-7,KCTC 19426,CECT 7604</strain>
    </source>
</reference>
<evidence type="ECO:0000256" key="6">
    <source>
        <dbReference type="ARBA" id="ARBA00022837"/>
    </source>
</evidence>
<dbReference type="SUPFAM" id="SSF54897">
    <property type="entry name" value="Protease propeptides/inhibitors"/>
    <property type="match status" value="1"/>
</dbReference>
<gene>
    <name evidence="9" type="ORF">SAMN04515671_3597</name>
</gene>
<dbReference type="OrthoDB" id="3480681at2"/>
<keyword evidence="5" id="KW-0720">Serine protease</keyword>
<dbReference type="Pfam" id="PF09286">
    <property type="entry name" value="Pro-kuma_activ"/>
    <property type="match status" value="1"/>
</dbReference>
<dbReference type="Gene3D" id="3.40.50.200">
    <property type="entry name" value="Peptidase S8/S53 domain"/>
    <property type="match status" value="1"/>
</dbReference>
<evidence type="ECO:0000256" key="1">
    <source>
        <dbReference type="ARBA" id="ARBA00001913"/>
    </source>
</evidence>
<name>A0A1H0RIP2_9ACTN</name>
<protein>
    <submittedName>
        <fullName evidence="9">Kumamolisin</fullName>
    </submittedName>
</protein>
<dbReference type="SUPFAM" id="SSF52743">
    <property type="entry name" value="Subtilisin-like"/>
    <property type="match status" value="1"/>
</dbReference>
<dbReference type="InterPro" id="IPR030400">
    <property type="entry name" value="Sedolisin_dom"/>
</dbReference>
<keyword evidence="3" id="KW-0479">Metal-binding</keyword>
<evidence type="ECO:0000256" key="3">
    <source>
        <dbReference type="ARBA" id="ARBA00022723"/>
    </source>
</evidence>
<keyword evidence="7" id="KW-0865">Zymogen</keyword>
<dbReference type="InterPro" id="IPR036852">
    <property type="entry name" value="Peptidase_S8/S53_dom_sf"/>
</dbReference>
<dbReference type="SMART" id="SM00944">
    <property type="entry name" value="Pro-kuma_activ"/>
    <property type="match status" value="1"/>
</dbReference>
<dbReference type="CDD" id="cd04056">
    <property type="entry name" value="Peptidases_S53"/>
    <property type="match status" value="1"/>
</dbReference>
<dbReference type="GO" id="GO:0004252">
    <property type="term" value="F:serine-type endopeptidase activity"/>
    <property type="evidence" value="ECO:0007669"/>
    <property type="project" value="InterPro"/>
</dbReference>
<dbReference type="EMBL" id="LT629710">
    <property type="protein sequence ID" value="SDP29407.1"/>
    <property type="molecule type" value="Genomic_DNA"/>
</dbReference>
<evidence type="ECO:0000259" key="8">
    <source>
        <dbReference type="PROSITE" id="PS51695"/>
    </source>
</evidence>
<evidence type="ECO:0000313" key="10">
    <source>
        <dbReference type="Proteomes" id="UP000198741"/>
    </source>
</evidence>
<dbReference type="Proteomes" id="UP000198741">
    <property type="component" value="Chromosome I"/>
</dbReference>
<dbReference type="GO" id="GO:0046872">
    <property type="term" value="F:metal ion binding"/>
    <property type="evidence" value="ECO:0007669"/>
    <property type="project" value="UniProtKB-KW"/>
</dbReference>
<evidence type="ECO:0000313" key="9">
    <source>
        <dbReference type="EMBL" id="SDP29407.1"/>
    </source>
</evidence>
<evidence type="ECO:0000256" key="7">
    <source>
        <dbReference type="ARBA" id="ARBA00023145"/>
    </source>
</evidence>
<dbReference type="GO" id="GO:0008240">
    <property type="term" value="F:tripeptidyl-peptidase activity"/>
    <property type="evidence" value="ECO:0007669"/>
    <property type="project" value="TreeGrafter"/>
</dbReference>